<dbReference type="CDD" id="cd02516">
    <property type="entry name" value="CDP-ME_synthetase"/>
    <property type="match status" value="1"/>
</dbReference>
<dbReference type="InterPro" id="IPR029044">
    <property type="entry name" value="Nucleotide-diphossugar_trans"/>
</dbReference>
<dbReference type="GO" id="GO:0050518">
    <property type="term" value="F:2-C-methyl-D-erythritol 4-phosphate cytidylyltransferase activity"/>
    <property type="evidence" value="ECO:0007669"/>
    <property type="project" value="UniProtKB-EC"/>
</dbReference>
<accession>A0A517YVI5</accession>
<sequence length="284" mass="30321">MKIAVIIPAAGIGKRFVEGGQEIAGGGSKVEMVLAGKPVFLRAIELFLHHHDVHQVILAVNPDQVGEFRMRYGDKLGFMGVKIVAGGKKERWETVMNALEAVDDVVTHVAVHDAARPLASGEMIERVFTACERHDAVIPGVAVNATLKKVADAGLEVGGADDVLADAILGSAGKVSVPVQRVVETVSREAMVEVQTPQVVAVGLMKKAYAQIRDGEMDGNGITDDASLVEAMGIDVYVVEGESTNFKITRREDAELAEALLEKRETKAAAGLAKKRLFGDEDED</sequence>
<evidence type="ECO:0000256" key="1">
    <source>
        <dbReference type="ARBA" id="ARBA00022679"/>
    </source>
</evidence>
<dbReference type="PANTHER" id="PTHR32125:SF4">
    <property type="entry name" value="2-C-METHYL-D-ERYTHRITOL 4-PHOSPHATE CYTIDYLYLTRANSFERASE, CHLOROPLASTIC"/>
    <property type="match status" value="1"/>
</dbReference>
<keyword evidence="2 3" id="KW-0548">Nucleotidyltransferase</keyword>
<name>A0A517YVI5_9BACT</name>
<keyword evidence="1 3" id="KW-0808">Transferase</keyword>
<evidence type="ECO:0000256" key="2">
    <source>
        <dbReference type="ARBA" id="ARBA00022695"/>
    </source>
</evidence>
<dbReference type="EC" id="2.7.7.60" evidence="3"/>
<dbReference type="Gene3D" id="3.90.550.10">
    <property type="entry name" value="Spore Coat Polysaccharide Biosynthesis Protein SpsA, Chain A"/>
    <property type="match status" value="1"/>
</dbReference>
<dbReference type="InterPro" id="IPR034683">
    <property type="entry name" value="IspD/TarI"/>
</dbReference>
<keyword evidence="4" id="KW-1185">Reference proteome</keyword>
<dbReference type="EMBL" id="CP036425">
    <property type="protein sequence ID" value="QDU34234.1"/>
    <property type="molecule type" value="Genomic_DNA"/>
</dbReference>
<dbReference type="RefSeq" id="WP_145077914.1">
    <property type="nucleotide sequence ID" value="NZ_CP036425.1"/>
</dbReference>
<dbReference type="PANTHER" id="PTHR32125">
    <property type="entry name" value="2-C-METHYL-D-ERYTHRITOL 4-PHOSPHATE CYTIDYLYLTRANSFERASE, CHLOROPLASTIC"/>
    <property type="match status" value="1"/>
</dbReference>
<evidence type="ECO:0000313" key="3">
    <source>
        <dbReference type="EMBL" id="QDU34234.1"/>
    </source>
</evidence>
<dbReference type="Proteomes" id="UP000317369">
    <property type="component" value="Chromosome"/>
</dbReference>
<reference evidence="3 4" key="1">
    <citation type="submission" date="2019-02" db="EMBL/GenBank/DDBJ databases">
        <title>Deep-cultivation of Planctomycetes and their phenomic and genomic characterization uncovers novel biology.</title>
        <authorList>
            <person name="Wiegand S."/>
            <person name="Jogler M."/>
            <person name="Boedeker C."/>
            <person name="Pinto D."/>
            <person name="Vollmers J."/>
            <person name="Rivas-Marin E."/>
            <person name="Kohn T."/>
            <person name="Peeters S.H."/>
            <person name="Heuer A."/>
            <person name="Rast P."/>
            <person name="Oberbeckmann S."/>
            <person name="Bunk B."/>
            <person name="Jeske O."/>
            <person name="Meyerdierks A."/>
            <person name="Storesund J.E."/>
            <person name="Kallscheuer N."/>
            <person name="Luecker S."/>
            <person name="Lage O.M."/>
            <person name="Pohl T."/>
            <person name="Merkel B.J."/>
            <person name="Hornburger P."/>
            <person name="Mueller R.-W."/>
            <person name="Bruemmer F."/>
            <person name="Labrenz M."/>
            <person name="Spormann A.M."/>
            <person name="Op den Camp H."/>
            <person name="Overmann J."/>
            <person name="Amann R."/>
            <person name="Jetten M.S.M."/>
            <person name="Mascher T."/>
            <person name="Medema M.H."/>
            <person name="Devos D.P."/>
            <person name="Kaster A.-K."/>
            <person name="Ovreas L."/>
            <person name="Rohde M."/>
            <person name="Galperin M.Y."/>
            <person name="Jogler C."/>
        </authorList>
    </citation>
    <scope>NUCLEOTIDE SEQUENCE [LARGE SCALE GENOMIC DNA]</scope>
    <source>
        <strain evidence="3 4">KS4</strain>
    </source>
</reference>
<dbReference type="OrthoDB" id="9806837at2"/>
<proteinExistence type="predicted"/>
<evidence type="ECO:0000313" key="4">
    <source>
        <dbReference type="Proteomes" id="UP000317369"/>
    </source>
</evidence>
<gene>
    <name evidence="3" type="primary">ispD</name>
    <name evidence="3" type="ORF">KS4_22990</name>
</gene>
<dbReference type="SUPFAM" id="SSF53448">
    <property type="entry name" value="Nucleotide-diphospho-sugar transferases"/>
    <property type="match status" value="1"/>
</dbReference>
<protein>
    <submittedName>
        <fullName evidence="3">2-C-methyl-D-erythritol 4-phosphate cytidylyltransferase</fullName>
        <ecNumber evidence="3">2.7.7.60</ecNumber>
    </submittedName>
</protein>
<organism evidence="3 4">
    <name type="scientific">Poriferisphaera corsica</name>
    <dbReference type="NCBI Taxonomy" id="2528020"/>
    <lineage>
        <taxon>Bacteria</taxon>
        <taxon>Pseudomonadati</taxon>
        <taxon>Planctomycetota</taxon>
        <taxon>Phycisphaerae</taxon>
        <taxon>Phycisphaerales</taxon>
        <taxon>Phycisphaeraceae</taxon>
        <taxon>Poriferisphaera</taxon>
    </lineage>
</organism>
<dbReference type="InterPro" id="IPR050088">
    <property type="entry name" value="IspD/TarI_cytidylyltransf_bact"/>
</dbReference>
<dbReference type="KEGG" id="pcor:KS4_22990"/>
<dbReference type="AlphaFoldDB" id="A0A517YVI5"/>
<dbReference type="Pfam" id="PF01128">
    <property type="entry name" value="IspD"/>
    <property type="match status" value="2"/>
</dbReference>